<feature type="domain" description="Major facilitator superfamily (MFS) profile" evidence="7">
    <location>
        <begin position="93"/>
        <end position="537"/>
    </location>
</feature>
<dbReference type="GO" id="GO:0005886">
    <property type="term" value="C:plasma membrane"/>
    <property type="evidence" value="ECO:0007669"/>
    <property type="project" value="TreeGrafter"/>
</dbReference>
<dbReference type="SUPFAM" id="SSF103473">
    <property type="entry name" value="MFS general substrate transporter"/>
    <property type="match status" value="1"/>
</dbReference>
<dbReference type="PANTHER" id="PTHR23502">
    <property type="entry name" value="MAJOR FACILITATOR SUPERFAMILY"/>
    <property type="match status" value="1"/>
</dbReference>
<keyword evidence="3 6" id="KW-1133">Transmembrane helix</keyword>
<dbReference type="Pfam" id="PF07690">
    <property type="entry name" value="MFS_1"/>
    <property type="match status" value="1"/>
</dbReference>
<accession>A0A316YD69</accession>
<name>A0A316YD69_9BASI</name>
<evidence type="ECO:0000256" key="3">
    <source>
        <dbReference type="ARBA" id="ARBA00022989"/>
    </source>
</evidence>
<proteinExistence type="predicted"/>
<evidence type="ECO:0000256" key="2">
    <source>
        <dbReference type="ARBA" id="ARBA00022692"/>
    </source>
</evidence>
<evidence type="ECO:0000313" key="9">
    <source>
        <dbReference type="Proteomes" id="UP000245768"/>
    </source>
</evidence>
<dbReference type="GeneID" id="37041724"/>
<sequence length="548" mass="61123">MDLEKHDSPSLSATTDGLPVLTSERLERAAREHQHFEKRDGRFILDPEEARQEFGDEIAKSLKLSDDGKYVLWPQPMGEDDPQSWSEGKKRLTLIVAALAAFVPDFSSGVGIASLFNLAKQFETTPNNINNLTSNWSIFLLGPGGILAVILARRFGRLPVMFWSQVFGVAFMVGCTFSQNLATFAGMRCLQAFFSTAPQVTGLYVATDIYPVHRQNRAIALWTLFYIVSPFMSPWLFGYLCARQSWRWAYGAGALYGLVVVLLIAFLLDETMYDRHLGHQRLQQLKEGQSKGLRHRIEKLVGVVGWRLRKHRTPFLQSIKDFLDVLWRPHFFLPLILIMFGQSFGFTIGINVTNPVFLATPKPIGFGLKEDLVSTMYLTPIVGALIGEVLARFLAQISTRISLRRNHGVLESEDLLLPTIPGIVLYVIGMCLFGWANLHKESLAGVIFGWGLVEVGTLIMVVAVLAKSSLDFPGREGEISALVNQARVLGGFAVPYFETIWAERDGSLVVFGAEGGIVAGLWLLSVPTLFLFGKSLRERFSIKQQQHA</sequence>
<dbReference type="InParanoid" id="A0A316YD69"/>
<feature type="transmembrane region" description="Helical" evidence="6">
    <location>
        <begin position="372"/>
        <end position="394"/>
    </location>
</feature>
<dbReference type="PROSITE" id="PS50850">
    <property type="entry name" value="MFS"/>
    <property type="match status" value="1"/>
</dbReference>
<feature type="region of interest" description="Disordered" evidence="5">
    <location>
        <begin position="1"/>
        <end position="22"/>
    </location>
</feature>
<dbReference type="InterPro" id="IPR011701">
    <property type="entry name" value="MFS"/>
</dbReference>
<feature type="transmembrane region" description="Helical" evidence="6">
    <location>
        <begin position="415"/>
        <end position="436"/>
    </location>
</feature>
<feature type="transmembrane region" description="Helical" evidence="6">
    <location>
        <begin position="92"/>
        <end position="116"/>
    </location>
</feature>
<dbReference type="InterPro" id="IPR036259">
    <property type="entry name" value="MFS_trans_sf"/>
</dbReference>
<evidence type="ECO:0000259" key="7">
    <source>
        <dbReference type="PROSITE" id="PS50850"/>
    </source>
</evidence>
<dbReference type="InterPro" id="IPR020846">
    <property type="entry name" value="MFS_dom"/>
</dbReference>
<dbReference type="STRING" id="215250.A0A316YD69"/>
<keyword evidence="4 6" id="KW-0472">Membrane</keyword>
<gene>
    <name evidence="8" type="ORF">FA10DRAFT_256487</name>
</gene>
<feature type="transmembrane region" description="Helical" evidence="6">
    <location>
        <begin position="248"/>
        <end position="268"/>
    </location>
</feature>
<organism evidence="8 9">
    <name type="scientific">Acaromyces ingoldii</name>
    <dbReference type="NCBI Taxonomy" id="215250"/>
    <lineage>
        <taxon>Eukaryota</taxon>
        <taxon>Fungi</taxon>
        <taxon>Dikarya</taxon>
        <taxon>Basidiomycota</taxon>
        <taxon>Ustilaginomycotina</taxon>
        <taxon>Exobasidiomycetes</taxon>
        <taxon>Exobasidiales</taxon>
        <taxon>Cryptobasidiaceae</taxon>
        <taxon>Acaromyces</taxon>
    </lineage>
</organism>
<dbReference type="PANTHER" id="PTHR23502:SF22">
    <property type="entry name" value="MAJOR FACILITATOR SUPERFAMILY (MFS) PROFILE DOMAIN-CONTAINING PROTEIN"/>
    <property type="match status" value="1"/>
</dbReference>
<reference evidence="8 9" key="1">
    <citation type="journal article" date="2018" name="Mol. Biol. Evol.">
        <title>Broad Genomic Sampling Reveals a Smut Pathogenic Ancestry of the Fungal Clade Ustilaginomycotina.</title>
        <authorList>
            <person name="Kijpornyongpan T."/>
            <person name="Mondo S.J."/>
            <person name="Barry K."/>
            <person name="Sandor L."/>
            <person name="Lee J."/>
            <person name="Lipzen A."/>
            <person name="Pangilinan J."/>
            <person name="LaButti K."/>
            <person name="Hainaut M."/>
            <person name="Henrissat B."/>
            <person name="Grigoriev I.V."/>
            <person name="Spatafora J.W."/>
            <person name="Aime M.C."/>
        </authorList>
    </citation>
    <scope>NUCLEOTIDE SEQUENCE [LARGE SCALE GENOMIC DNA]</scope>
    <source>
        <strain evidence="8 9">MCA 4198</strain>
    </source>
</reference>
<dbReference type="EMBL" id="KZ819641">
    <property type="protein sequence ID" value="PWN87152.1"/>
    <property type="molecule type" value="Genomic_DNA"/>
</dbReference>
<evidence type="ECO:0000256" key="1">
    <source>
        <dbReference type="ARBA" id="ARBA00004141"/>
    </source>
</evidence>
<keyword evidence="9" id="KW-1185">Reference proteome</keyword>
<dbReference type="RefSeq" id="XP_025374350.1">
    <property type="nucleotide sequence ID" value="XM_025519808.1"/>
</dbReference>
<feature type="transmembrane region" description="Helical" evidence="6">
    <location>
        <begin position="331"/>
        <end position="352"/>
    </location>
</feature>
<dbReference type="AlphaFoldDB" id="A0A316YD69"/>
<protein>
    <submittedName>
        <fullName evidence="8">MFS general substrate transporter</fullName>
    </submittedName>
</protein>
<evidence type="ECO:0000256" key="5">
    <source>
        <dbReference type="SAM" id="MobiDB-lite"/>
    </source>
</evidence>
<feature type="transmembrane region" description="Helical" evidence="6">
    <location>
        <begin position="218"/>
        <end position="236"/>
    </location>
</feature>
<feature type="transmembrane region" description="Helical" evidence="6">
    <location>
        <begin position="160"/>
        <end position="179"/>
    </location>
</feature>
<dbReference type="Gene3D" id="1.20.1250.20">
    <property type="entry name" value="MFS general substrate transporter like domains"/>
    <property type="match status" value="1"/>
</dbReference>
<feature type="transmembrane region" description="Helical" evidence="6">
    <location>
        <begin position="442"/>
        <end position="466"/>
    </location>
</feature>
<feature type="transmembrane region" description="Helical" evidence="6">
    <location>
        <begin position="136"/>
        <end position="153"/>
    </location>
</feature>
<dbReference type="OrthoDB" id="2533084at2759"/>
<keyword evidence="2 6" id="KW-0812">Transmembrane</keyword>
<dbReference type="Proteomes" id="UP000245768">
    <property type="component" value="Unassembled WGS sequence"/>
</dbReference>
<evidence type="ECO:0000313" key="8">
    <source>
        <dbReference type="EMBL" id="PWN87152.1"/>
    </source>
</evidence>
<evidence type="ECO:0000256" key="6">
    <source>
        <dbReference type="SAM" id="Phobius"/>
    </source>
</evidence>
<feature type="transmembrane region" description="Helical" evidence="6">
    <location>
        <begin position="509"/>
        <end position="533"/>
    </location>
</feature>
<evidence type="ECO:0000256" key="4">
    <source>
        <dbReference type="ARBA" id="ARBA00023136"/>
    </source>
</evidence>
<dbReference type="GO" id="GO:0022857">
    <property type="term" value="F:transmembrane transporter activity"/>
    <property type="evidence" value="ECO:0007669"/>
    <property type="project" value="InterPro"/>
</dbReference>
<comment type="subcellular location">
    <subcellularLocation>
        <location evidence="1">Membrane</location>
        <topology evidence="1">Multi-pass membrane protein</topology>
    </subcellularLocation>
</comment>